<gene>
    <name evidence="2" type="ORF">BS50DRAFT_566974</name>
</gene>
<name>A0A2T2P8U6_CORCC</name>
<evidence type="ECO:0000313" key="2">
    <source>
        <dbReference type="EMBL" id="PSN74082.1"/>
    </source>
</evidence>
<protein>
    <submittedName>
        <fullName evidence="2">Uncharacterized protein</fullName>
    </submittedName>
</protein>
<organism evidence="2 3">
    <name type="scientific">Corynespora cassiicola Philippines</name>
    <dbReference type="NCBI Taxonomy" id="1448308"/>
    <lineage>
        <taxon>Eukaryota</taxon>
        <taxon>Fungi</taxon>
        <taxon>Dikarya</taxon>
        <taxon>Ascomycota</taxon>
        <taxon>Pezizomycotina</taxon>
        <taxon>Dothideomycetes</taxon>
        <taxon>Pleosporomycetidae</taxon>
        <taxon>Pleosporales</taxon>
        <taxon>Corynesporascaceae</taxon>
        <taxon>Corynespora</taxon>
    </lineage>
</organism>
<dbReference type="EMBL" id="KZ678128">
    <property type="protein sequence ID" value="PSN74082.1"/>
    <property type="molecule type" value="Genomic_DNA"/>
</dbReference>
<keyword evidence="1" id="KW-0472">Membrane</keyword>
<keyword evidence="1" id="KW-0812">Transmembrane</keyword>
<feature type="transmembrane region" description="Helical" evidence="1">
    <location>
        <begin position="41"/>
        <end position="63"/>
    </location>
</feature>
<keyword evidence="3" id="KW-1185">Reference proteome</keyword>
<dbReference type="Proteomes" id="UP000240883">
    <property type="component" value="Unassembled WGS sequence"/>
</dbReference>
<keyword evidence="1" id="KW-1133">Transmembrane helix</keyword>
<accession>A0A2T2P8U6</accession>
<evidence type="ECO:0000313" key="3">
    <source>
        <dbReference type="Proteomes" id="UP000240883"/>
    </source>
</evidence>
<reference evidence="2 3" key="1">
    <citation type="journal article" date="2018" name="Front. Microbiol.">
        <title>Genome-Wide Analysis of Corynespora cassiicola Leaf Fall Disease Putative Effectors.</title>
        <authorList>
            <person name="Lopez D."/>
            <person name="Ribeiro S."/>
            <person name="Label P."/>
            <person name="Fumanal B."/>
            <person name="Venisse J.S."/>
            <person name="Kohler A."/>
            <person name="de Oliveira R.R."/>
            <person name="Labutti K."/>
            <person name="Lipzen A."/>
            <person name="Lail K."/>
            <person name="Bauer D."/>
            <person name="Ohm R.A."/>
            <person name="Barry K.W."/>
            <person name="Spatafora J."/>
            <person name="Grigoriev I.V."/>
            <person name="Martin F.M."/>
            <person name="Pujade-Renaud V."/>
        </authorList>
    </citation>
    <scope>NUCLEOTIDE SEQUENCE [LARGE SCALE GENOMIC DNA]</scope>
    <source>
        <strain evidence="2 3">Philippines</strain>
    </source>
</reference>
<proteinExistence type="predicted"/>
<evidence type="ECO:0000256" key="1">
    <source>
        <dbReference type="SAM" id="Phobius"/>
    </source>
</evidence>
<sequence>MPDYGEDASWAICAAKFLVSRSPLVKSVSFLMSLQMGRRKILASEVTSPLVASFCIPLTRLFFPSSHHMNDNFA</sequence>
<dbReference type="AlphaFoldDB" id="A0A2T2P8U6"/>